<proteinExistence type="predicted"/>
<keyword evidence="1" id="KW-0812">Transmembrane</keyword>
<sequence>MQQFTVVLHELRKWFESIKAYQLLKGYELHLMFGGVGLLMLRSLLFQMVSTVKGYETLHTLFYTIPLSSLAYLAFLIGVWMTLVSPNIKYAPYALWGYAFYILYPFKSISLSSAITPAVYVFLGVILYKYVVTISKPTQANSEI</sequence>
<dbReference type="Proteomes" id="UP001178662">
    <property type="component" value="Chromosome"/>
</dbReference>
<dbReference type="AlphaFoldDB" id="A0AA95EWH7"/>
<feature type="transmembrane region" description="Helical" evidence="1">
    <location>
        <begin position="112"/>
        <end position="131"/>
    </location>
</feature>
<keyword evidence="1" id="KW-1133">Transmembrane helix</keyword>
<accession>A0AA95EWH7</accession>
<keyword evidence="3" id="KW-1185">Reference proteome</keyword>
<evidence type="ECO:0000313" key="3">
    <source>
        <dbReference type="Proteomes" id="UP001178662"/>
    </source>
</evidence>
<gene>
    <name evidence="2" type="ORF">P0Y55_01165</name>
</gene>
<dbReference type="EMBL" id="CP119317">
    <property type="protein sequence ID" value="WEK54718.1"/>
    <property type="molecule type" value="Genomic_DNA"/>
</dbReference>
<feature type="transmembrane region" description="Helical" evidence="1">
    <location>
        <begin position="61"/>
        <end position="83"/>
    </location>
</feature>
<reference evidence="2" key="1">
    <citation type="submission" date="2023-03" db="EMBL/GenBank/DDBJ databases">
        <title>Andean soil-derived lignocellulolytic bacterial consortium as a source of novel taxa and putative plastic-active enzymes.</title>
        <authorList>
            <person name="Diaz-Garcia L."/>
            <person name="Chuvochina M."/>
            <person name="Feuerriegel G."/>
            <person name="Bunk B."/>
            <person name="Sproer C."/>
            <person name="Streit W.R."/>
            <person name="Rodriguez L.M."/>
            <person name="Overmann J."/>
            <person name="Jimenez D.J."/>
        </authorList>
    </citation>
    <scope>NUCLEOTIDE SEQUENCE</scope>
    <source>
        <strain evidence="2">MAG 2441</strain>
    </source>
</reference>
<organism evidence="2 3">
    <name type="scientific">Candidatus Cohnella colombiensis</name>
    <dbReference type="NCBI Taxonomy" id="3121368"/>
    <lineage>
        <taxon>Bacteria</taxon>
        <taxon>Bacillati</taxon>
        <taxon>Bacillota</taxon>
        <taxon>Bacilli</taxon>
        <taxon>Bacillales</taxon>
        <taxon>Paenibacillaceae</taxon>
        <taxon>Cohnella</taxon>
    </lineage>
</organism>
<feature type="transmembrane region" description="Helical" evidence="1">
    <location>
        <begin position="29"/>
        <end position="49"/>
    </location>
</feature>
<evidence type="ECO:0000256" key="1">
    <source>
        <dbReference type="SAM" id="Phobius"/>
    </source>
</evidence>
<keyword evidence="1" id="KW-0472">Membrane</keyword>
<name>A0AA95EWH7_9BACL</name>
<evidence type="ECO:0000313" key="2">
    <source>
        <dbReference type="EMBL" id="WEK54718.1"/>
    </source>
</evidence>
<protein>
    <submittedName>
        <fullName evidence="2">Uncharacterized protein</fullName>
    </submittedName>
</protein>